<name>A0AAP0Q3K6_9MAGN</name>
<dbReference type="EMBL" id="JBBNAG010000001">
    <property type="protein sequence ID" value="KAK9166477.1"/>
    <property type="molecule type" value="Genomic_DNA"/>
</dbReference>
<protein>
    <submittedName>
        <fullName evidence="2">Uncharacterized protein</fullName>
    </submittedName>
</protein>
<organism evidence="2 3">
    <name type="scientific">Stephania cephalantha</name>
    <dbReference type="NCBI Taxonomy" id="152367"/>
    <lineage>
        <taxon>Eukaryota</taxon>
        <taxon>Viridiplantae</taxon>
        <taxon>Streptophyta</taxon>
        <taxon>Embryophyta</taxon>
        <taxon>Tracheophyta</taxon>
        <taxon>Spermatophyta</taxon>
        <taxon>Magnoliopsida</taxon>
        <taxon>Ranunculales</taxon>
        <taxon>Menispermaceae</taxon>
        <taxon>Menispermoideae</taxon>
        <taxon>Cissampelideae</taxon>
        <taxon>Stephania</taxon>
    </lineage>
</organism>
<feature type="region of interest" description="Disordered" evidence="1">
    <location>
        <begin position="154"/>
        <end position="185"/>
    </location>
</feature>
<comment type="caution">
    <text evidence="2">The sequence shown here is derived from an EMBL/GenBank/DDBJ whole genome shotgun (WGS) entry which is preliminary data.</text>
</comment>
<evidence type="ECO:0000313" key="3">
    <source>
        <dbReference type="Proteomes" id="UP001419268"/>
    </source>
</evidence>
<keyword evidence="3" id="KW-1185">Reference proteome</keyword>
<evidence type="ECO:0000313" key="2">
    <source>
        <dbReference type="EMBL" id="KAK9166477.1"/>
    </source>
</evidence>
<reference evidence="2 3" key="1">
    <citation type="submission" date="2024-01" db="EMBL/GenBank/DDBJ databases">
        <title>Genome assemblies of Stephania.</title>
        <authorList>
            <person name="Yang L."/>
        </authorList>
    </citation>
    <scope>NUCLEOTIDE SEQUENCE [LARGE SCALE GENOMIC DNA]</scope>
    <source>
        <strain evidence="2">JXDWG</strain>
        <tissue evidence="2">Leaf</tissue>
    </source>
</reference>
<proteinExistence type="predicted"/>
<sequence>MKPSSRYCPAALHSIKHKNDEPKCEINLTSIASSRFRRNRASDRSITRHRAVYRIAATSSLVGRRRRRSPAAAAGEFLRVASHRVAAVDPTRCRTVAAGVTAVTLPAPRLADRCSLPLVRSRCQSAASLLHCWPAAASRRRAGESPNLLCRRAGVTESPTTERHRALPRSRVSARPSVLPSTLPP</sequence>
<dbReference type="Proteomes" id="UP001419268">
    <property type="component" value="Unassembled WGS sequence"/>
</dbReference>
<gene>
    <name evidence="2" type="ORF">Scep_001668</name>
</gene>
<evidence type="ECO:0000256" key="1">
    <source>
        <dbReference type="SAM" id="MobiDB-lite"/>
    </source>
</evidence>
<dbReference type="AlphaFoldDB" id="A0AAP0Q3K6"/>
<accession>A0AAP0Q3K6</accession>